<dbReference type="InterPro" id="IPR043128">
    <property type="entry name" value="Rev_trsase/Diguanyl_cyclase"/>
</dbReference>
<organism evidence="2 3">
    <name type="scientific">Prunus dulcis</name>
    <name type="common">Almond</name>
    <name type="synonym">Amygdalus dulcis</name>
    <dbReference type="NCBI Taxonomy" id="3755"/>
    <lineage>
        <taxon>Eukaryota</taxon>
        <taxon>Viridiplantae</taxon>
        <taxon>Streptophyta</taxon>
        <taxon>Embryophyta</taxon>
        <taxon>Tracheophyta</taxon>
        <taxon>Spermatophyta</taxon>
        <taxon>Magnoliopsida</taxon>
        <taxon>eudicotyledons</taxon>
        <taxon>Gunneridae</taxon>
        <taxon>Pentapetalae</taxon>
        <taxon>rosids</taxon>
        <taxon>fabids</taxon>
        <taxon>Rosales</taxon>
        <taxon>Rosaceae</taxon>
        <taxon>Amygdaloideae</taxon>
        <taxon>Amygdaleae</taxon>
        <taxon>Prunus</taxon>
    </lineage>
</organism>
<gene>
    <name evidence="2" type="ORF">L3X38_040639</name>
</gene>
<dbReference type="EMBL" id="JAJFAZ020000007">
    <property type="protein sequence ID" value="KAI5320931.1"/>
    <property type="molecule type" value="Genomic_DNA"/>
</dbReference>
<comment type="caution">
    <text evidence="2">The sequence shown here is derived from an EMBL/GenBank/DDBJ whole genome shotgun (WGS) entry which is preliminary data.</text>
</comment>
<feature type="domain" description="Reverse transcriptase" evidence="1">
    <location>
        <begin position="106"/>
        <end position="261"/>
    </location>
</feature>
<dbReference type="Pfam" id="PF00078">
    <property type="entry name" value="RVT_1"/>
    <property type="match status" value="1"/>
</dbReference>
<dbReference type="PANTHER" id="PTHR24559">
    <property type="entry name" value="TRANSPOSON TY3-I GAG-POL POLYPROTEIN"/>
    <property type="match status" value="1"/>
</dbReference>
<name>A0AAD4YTL5_PRUDU</name>
<sequence>MLLKVLKDHRTAIGYTLSDIKGISPLVCTHQIFLEEDAKPVRQAQRRLNPTMKEVVQKEVLKLWDAGIIYPISDSKWVSPTYVVPKKSGVTVVENDNGEMVPTRVTAGWRMCIDYRKLNSVTRKDHFPLPFLDQILERVAGHMYDFFLDGYSGYYQIEVSLEDQEKTTFACPFGTFAFRKMPFGLCNAPATFQRCMISIFSDMVEKYLEVFMDDITVFGDSFSDCLSNLENVLIKCKEKILVLNWEKCQFMVTSSIVLGHIVSHKGIEVDKSKIDLIANLPIPKTVKEIRSFLGHAGSYWRSIPNFSAIARPLNNLLEKDAKFDWNYARQEAFEKLIKMLTSTPVMQPPRLVYTI</sequence>
<dbReference type="Gene3D" id="3.30.70.270">
    <property type="match status" value="2"/>
</dbReference>
<dbReference type="InterPro" id="IPR043502">
    <property type="entry name" value="DNA/RNA_pol_sf"/>
</dbReference>
<dbReference type="AlphaFoldDB" id="A0AAD4YTL5"/>
<dbReference type="Gene3D" id="3.10.10.10">
    <property type="entry name" value="HIV Type 1 Reverse Transcriptase, subunit A, domain 1"/>
    <property type="match status" value="1"/>
</dbReference>
<evidence type="ECO:0000313" key="2">
    <source>
        <dbReference type="EMBL" id="KAI5320931.1"/>
    </source>
</evidence>
<reference evidence="2 3" key="1">
    <citation type="journal article" date="2022" name="G3 (Bethesda)">
        <title>Whole-genome sequence and methylome profiling of the almond [Prunus dulcis (Mill.) D.A. Webb] cultivar 'Nonpareil'.</title>
        <authorList>
            <person name="D'Amico-Willman K.M."/>
            <person name="Ouma W.Z."/>
            <person name="Meulia T."/>
            <person name="Sideli G.M."/>
            <person name="Gradziel T.M."/>
            <person name="Fresnedo-Ramirez J."/>
        </authorList>
    </citation>
    <scope>NUCLEOTIDE SEQUENCE [LARGE SCALE GENOMIC DNA]</scope>
    <source>
        <strain evidence="2">Clone GOH B32 T37-40</strain>
    </source>
</reference>
<dbReference type="PANTHER" id="PTHR24559:SF444">
    <property type="entry name" value="REVERSE TRANSCRIPTASE DOMAIN-CONTAINING PROTEIN"/>
    <property type="match status" value="1"/>
</dbReference>
<dbReference type="InterPro" id="IPR000477">
    <property type="entry name" value="RT_dom"/>
</dbReference>
<dbReference type="InterPro" id="IPR053134">
    <property type="entry name" value="RNA-dir_DNA_polymerase"/>
</dbReference>
<keyword evidence="3" id="KW-1185">Reference proteome</keyword>
<accession>A0AAD4YTL5</accession>
<proteinExistence type="predicted"/>
<protein>
    <recommendedName>
        <fullName evidence="1">Reverse transcriptase domain-containing protein</fullName>
    </recommendedName>
</protein>
<evidence type="ECO:0000313" key="3">
    <source>
        <dbReference type="Proteomes" id="UP001054821"/>
    </source>
</evidence>
<dbReference type="Proteomes" id="UP001054821">
    <property type="component" value="Chromosome 7"/>
</dbReference>
<dbReference type="CDD" id="cd01647">
    <property type="entry name" value="RT_LTR"/>
    <property type="match status" value="1"/>
</dbReference>
<dbReference type="SUPFAM" id="SSF56672">
    <property type="entry name" value="DNA/RNA polymerases"/>
    <property type="match status" value="1"/>
</dbReference>
<evidence type="ECO:0000259" key="1">
    <source>
        <dbReference type="Pfam" id="PF00078"/>
    </source>
</evidence>
<dbReference type="FunFam" id="3.30.70.270:FF:000020">
    <property type="entry name" value="Transposon Tf2-6 polyprotein-like Protein"/>
    <property type="match status" value="1"/>
</dbReference>